<evidence type="ECO:0000256" key="1">
    <source>
        <dbReference type="SAM" id="Phobius"/>
    </source>
</evidence>
<dbReference type="AlphaFoldDB" id="A0A6G7YMN9"/>
<proteinExistence type="predicted"/>
<protein>
    <submittedName>
        <fullName evidence="2">Acyltransferase family protein</fullName>
    </submittedName>
</protein>
<keyword evidence="1" id="KW-0472">Membrane</keyword>
<sequence>MVLDVRPSGAALRFLSEPKPVARYCADASYWIYLMHLPVVMALQVLVFPVAVPAIVKFMLVVGGAAIALFGSYHLLVRHSWLGRWLNGRRYSWRSRQHTGETATA</sequence>
<dbReference type="Proteomes" id="UP000503222">
    <property type="component" value="Chromosome"/>
</dbReference>
<feature type="transmembrane region" description="Helical" evidence="1">
    <location>
        <begin position="58"/>
        <end position="77"/>
    </location>
</feature>
<dbReference type="PANTHER" id="PTHR36927:SF1">
    <property type="entry name" value="MDO-LIKE PROTEIN"/>
    <property type="match status" value="1"/>
</dbReference>
<organism evidence="2 3">
    <name type="scientific">Sphingomonas piscis</name>
    <dbReference type="NCBI Taxonomy" id="2714943"/>
    <lineage>
        <taxon>Bacteria</taxon>
        <taxon>Pseudomonadati</taxon>
        <taxon>Pseudomonadota</taxon>
        <taxon>Alphaproteobacteria</taxon>
        <taxon>Sphingomonadales</taxon>
        <taxon>Sphingomonadaceae</taxon>
        <taxon>Sphingomonas</taxon>
    </lineage>
</organism>
<name>A0A6G7YMN9_9SPHN</name>
<keyword evidence="2" id="KW-0012">Acyltransferase</keyword>
<evidence type="ECO:0000313" key="2">
    <source>
        <dbReference type="EMBL" id="QIK78001.1"/>
    </source>
</evidence>
<keyword evidence="3" id="KW-1185">Reference proteome</keyword>
<evidence type="ECO:0000313" key="3">
    <source>
        <dbReference type="Proteomes" id="UP000503222"/>
    </source>
</evidence>
<reference evidence="2 3" key="1">
    <citation type="submission" date="2020-03" db="EMBL/GenBank/DDBJ databases">
        <title>Sphingomonas sp. nov., isolated from fish.</title>
        <authorList>
            <person name="Hyun D.-W."/>
            <person name="Bae J.-W."/>
        </authorList>
    </citation>
    <scope>NUCLEOTIDE SEQUENCE [LARGE SCALE GENOMIC DNA]</scope>
    <source>
        <strain evidence="2 3">HDW15B</strain>
    </source>
</reference>
<keyword evidence="2" id="KW-0808">Transferase</keyword>
<gene>
    <name evidence="2" type="ORF">G7077_02810</name>
</gene>
<keyword evidence="1" id="KW-0812">Transmembrane</keyword>
<accession>A0A6G7YMN9</accession>
<dbReference type="KEGG" id="spii:G7077_02810"/>
<keyword evidence="1" id="KW-1133">Transmembrane helix</keyword>
<dbReference type="EMBL" id="CP049869">
    <property type="protein sequence ID" value="QIK78001.1"/>
    <property type="molecule type" value="Genomic_DNA"/>
</dbReference>
<dbReference type="PANTHER" id="PTHR36927">
    <property type="entry name" value="BLR4337 PROTEIN"/>
    <property type="match status" value="1"/>
</dbReference>
<dbReference type="GO" id="GO:0016746">
    <property type="term" value="F:acyltransferase activity"/>
    <property type="evidence" value="ECO:0007669"/>
    <property type="project" value="UniProtKB-KW"/>
</dbReference>
<dbReference type="InterPro" id="IPR050623">
    <property type="entry name" value="Glucan_succinyl_AcylTrfase"/>
</dbReference>
<feature type="transmembrane region" description="Helical" evidence="1">
    <location>
        <begin position="30"/>
        <end position="52"/>
    </location>
</feature>